<keyword evidence="2" id="KW-0472">Membrane</keyword>
<dbReference type="EMBL" id="KI392405">
    <property type="protein sequence ID" value="ERN16795.1"/>
    <property type="molecule type" value="Genomic_DNA"/>
</dbReference>
<evidence type="ECO:0000313" key="4">
    <source>
        <dbReference type="Proteomes" id="UP000017836"/>
    </source>
</evidence>
<dbReference type="AlphaFoldDB" id="U5D3H4"/>
<protein>
    <submittedName>
        <fullName evidence="3">Uncharacterized protein</fullName>
    </submittedName>
</protein>
<sequence>MPCQATSTQMLVVVITMSPFAFFPLLHFKWHFKEDFRVDFGPTTRRWVPSLLMETTLEIRAFTPKFDYGSWLAWYLFHVQLDEHNSVGQEHLMCPTPLKVGVSKVGIGPTGGSITRRIGIELSVGPIPIRLVRLGRFSRETEGATSSFSPVEPKEKMEAAGF</sequence>
<evidence type="ECO:0000256" key="1">
    <source>
        <dbReference type="SAM" id="MobiDB-lite"/>
    </source>
</evidence>
<evidence type="ECO:0000256" key="2">
    <source>
        <dbReference type="SAM" id="Phobius"/>
    </source>
</evidence>
<keyword evidence="4" id="KW-1185">Reference proteome</keyword>
<feature type="compositionally biased region" description="Basic and acidic residues" evidence="1">
    <location>
        <begin position="152"/>
        <end position="162"/>
    </location>
</feature>
<dbReference type="Gramene" id="ERN16795">
    <property type="protein sequence ID" value="ERN16795"/>
    <property type="gene ID" value="AMTR_s00057p00086840"/>
</dbReference>
<dbReference type="Proteomes" id="UP000017836">
    <property type="component" value="Unassembled WGS sequence"/>
</dbReference>
<feature type="region of interest" description="Disordered" evidence="1">
    <location>
        <begin position="143"/>
        <end position="162"/>
    </location>
</feature>
<name>U5D3H4_AMBTC</name>
<accession>U5D3H4</accession>
<keyword evidence="2" id="KW-0812">Transmembrane</keyword>
<gene>
    <name evidence="3" type="ORF">AMTR_s00057p00086840</name>
</gene>
<organism evidence="3 4">
    <name type="scientific">Amborella trichopoda</name>
    <dbReference type="NCBI Taxonomy" id="13333"/>
    <lineage>
        <taxon>Eukaryota</taxon>
        <taxon>Viridiplantae</taxon>
        <taxon>Streptophyta</taxon>
        <taxon>Embryophyta</taxon>
        <taxon>Tracheophyta</taxon>
        <taxon>Spermatophyta</taxon>
        <taxon>Magnoliopsida</taxon>
        <taxon>Amborellales</taxon>
        <taxon>Amborellaceae</taxon>
        <taxon>Amborella</taxon>
    </lineage>
</organism>
<dbReference type="HOGENOM" id="CLU_1637690_0_0_1"/>
<keyword evidence="2" id="KW-1133">Transmembrane helix</keyword>
<reference evidence="4" key="1">
    <citation type="journal article" date="2013" name="Science">
        <title>The Amborella genome and the evolution of flowering plants.</title>
        <authorList>
            <consortium name="Amborella Genome Project"/>
        </authorList>
    </citation>
    <scope>NUCLEOTIDE SEQUENCE [LARGE SCALE GENOMIC DNA]</scope>
</reference>
<feature type="transmembrane region" description="Helical" evidence="2">
    <location>
        <begin position="6"/>
        <end position="28"/>
    </location>
</feature>
<proteinExistence type="predicted"/>
<evidence type="ECO:0000313" key="3">
    <source>
        <dbReference type="EMBL" id="ERN16795.1"/>
    </source>
</evidence>